<protein>
    <recommendedName>
        <fullName evidence="6">Transcription initiation factor TFIID subunit 11</fullName>
    </recommendedName>
</protein>
<dbReference type="GO" id="GO:0005669">
    <property type="term" value="C:transcription factor TFIID complex"/>
    <property type="evidence" value="ECO:0007669"/>
    <property type="project" value="InterPro"/>
</dbReference>
<keyword evidence="9" id="KW-1185">Reference proteome</keyword>
<keyword evidence="5" id="KW-0539">Nucleus</keyword>
<dbReference type="CDD" id="cd08048">
    <property type="entry name" value="HFD_TAF11"/>
    <property type="match status" value="1"/>
</dbReference>
<keyword evidence="3" id="KW-0805">Transcription regulation</keyword>
<dbReference type="GO" id="GO:0016251">
    <property type="term" value="F:RNA polymerase II general transcription initiation factor activity"/>
    <property type="evidence" value="ECO:0007669"/>
    <property type="project" value="TreeGrafter"/>
</dbReference>
<dbReference type="FunFam" id="1.10.20.10:FF:000061">
    <property type="entry name" value="TFIID subunit"/>
    <property type="match status" value="1"/>
</dbReference>
<dbReference type="Gene3D" id="1.10.20.10">
    <property type="entry name" value="Histone, subunit A"/>
    <property type="match status" value="1"/>
</dbReference>
<dbReference type="InterPro" id="IPR006809">
    <property type="entry name" value="TAFII28_dom"/>
</dbReference>
<evidence type="ECO:0000259" key="7">
    <source>
        <dbReference type="Pfam" id="PF04719"/>
    </source>
</evidence>
<evidence type="ECO:0000313" key="9">
    <source>
        <dbReference type="Proteomes" id="UP000054560"/>
    </source>
</evidence>
<accession>A0A0L0GCR5</accession>
<sequence>MPLPTQYRSFKPNLTPEEGEKMSLLLESFSEEQMSRYESYRRAGFPRAAMKRVMQQITGSIVPPTAVIVMSGITKIFCGEVVESSIKVQTEWKDSGALRPKHIREGLRRLRNNGETTVTGLKPFKKRRLD</sequence>
<evidence type="ECO:0000256" key="5">
    <source>
        <dbReference type="ARBA" id="ARBA00023242"/>
    </source>
</evidence>
<keyword evidence="4" id="KW-0804">Transcription</keyword>
<evidence type="ECO:0000256" key="4">
    <source>
        <dbReference type="ARBA" id="ARBA00023163"/>
    </source>
</evidence>
<comment type="similarity">
    <text evidence="2">Belongs to the TAF11 family.</text>
</comment>
<evidence type="ECO:0000256" key="2">
    <source>
        <dbReference type="ARBA" id="ARBA00009788"/>
    </source>
</evidence>
<dbReference type="Pfam" id="PF04719">
    <property type="entry name" value="TAFII28"/>
    <property type="match status" value="1"/>
</dbReference>
<dbReference type="eggNOG" id="KOG3219">
    <property type="taxonomic scope" value="Eukaryota"/>
</dbReference>
<dbReference type="Proteomes" id="UP000054560">
    <property type="component" value="Unassembled WGS sequence"/>
</dbReference>
<dbReference type="GeneID" id="25902332"/>
<feature type="domain" description="TAFII28-like protein" evidence="7">
    <location>
        <begin position="24"/>
        <end position="109"/>
    </location>
</feature>
<dbReference type="SUPFAM" id="SSF47113">
    <property type="entry name" value="Histone-fold"/>
    <property type="match status" value="1"/>
</dbReference>
<dbReference type="AlphaFoldDB" id="A0A0L0GCR5"/>
<dbReference type="EMBL" id="KQ241672">
    <property type="protein sequence ID" value="KNC86028.1"/>
    <property type="molecule type" value="Genomic_DNA"/>
</dbReference>
<proteinExistence type="inferred from homology"/>
<dbReference type="RefSeq" id="XP_014159930.1">
    <property type="nucleotide sequence ID" value="XM_014304455.1"/>
</dbReference>
<dbReference type="GO" id="GO:0051123">
    <property type="term" value="P:RNA polymerase II preinitiation complex assembly"/>
    <property type="evidence" value="ECO:0007669"/>
    <property type="project" value="InterPro"/>
</dbReference>
<dbReference type="GO" id="GO:0046982">
    <property type="term" value="F:protein heterodimerization activity"/>
    <property type="evidence" value="ECO:0007669"/>
    <property type="project" value="InterPro"/>
</dbReference>
<dbReference type="InterPro" id="IPR045127">
    <property type="entry name" value="TAF11-like"/>
</dbReference>
<gene>
    <name evidence="8" type="ORF">SARC_01828</name>
</gene>
<reference evidence="8 9" key="1">
    <citation type="submission" date="2011-02" db="EMBL/GenBank/DDBJ databases">
        <title>The Genome Sequence of Sphaeroforma arctica JP610.</title>
        <authorList>
            <consortium name="The Broad Institute Genome Sequencing Platform"/>
            <person name="Russ C."/>
            <person name="Cuomo C."/>
            <person name="Young S.K."/>
            <person name="Zeng Q."/>
            <person name="Gargeya S."/>
            <person name="Alvarado L."/>
            <person name="Berlin A."/>
            <person name="Chapman S.B."/>
            <person name="Chen Z."/>
            <person name="Freedman E."/>
            <person name="Gellesch M."/>
            <person name="Goldberg J."/>
            <person name="Griggs A."/>
            <person name="Gujja S."/>
            <person name="Heilman E."/>
            <person name="Heiman D."/>
            <person name="Howarth C."/>
            <person name="Mehta T."/>
            <person name="Neiman D."/>
            <person name="Pearson M."/>
            <person name="Roberts A."/>
            <person name="Saif S."/>
            <person name="Shea T."/>
            <person name="Shenoy N."/>
            <person name="Sisk P."/>
            <person name="Stolte C."/>
            <person name="Sykes S."/>
            <person name="White J."/>
            <person name="Yandava C."/>
            <person name="Burger G."/>
            <person name="Gray M.W."/>
            <person name="Holland P.W.H."/>
            <person name="King N."/>
            <person name="Lang F.B.F."/>
            <person name="Roger A.J."/>
            <person name="Ruiz-Trillo I."/>
            <person name="Haas B."/>
            <person name="Nusbaum C."/>
            <person name="Birren B."/>
        </authorList>
    </citation>
    <scope>NUCLEOTIDE SEQUENCE [LARGE SCALE GENOMIC DNA]</scope>
    <source>
        <strain evidence="8 9">JP610</strain>
    </source>
</reference>
<dbReference type="PANTHER" id="PTHR13218">
    <property type="entry name" value="TRANSCRIPTION INITIATION FACTOR TFIID SUBUNIT 11-RELATED"/>
    <property type="match status" value="1"/>
</dbReference>
<name>A0A0L0GCR5_9EUKA</name>
<evidence type="ECO:0000313" key="8">
    <source>
        <dbReference type="EMBL" id="KNC86028.1"/>
    </source>
</evidence>
<evidence type="ECO:0000256" key="6">
    <source>
        <dbReference type="ARBA" id="ARBA00072882"/>
    </source>
</evidence>
<comment type="subcellular location">
    <subcellularLocation>
        <location evidence="1">Nucleus</location>
    </subcellularLocation>
</comment>
<dbReference type="InterPro" id="IPR009072">
    <property type="entry name" value="Histone-fold"/>
</dbReference>
<dbReference type="STRING" id="667725.A0A0L0GCR5"/>
<evidence type="ECO:0000256" key="3">
    <source>
        <dbReference type="ARBA" id="ARBA00023015"/>
    </source>
</evidence>
<evidence type="ECO:0000256" key="1">
    <source>
        <dbReference type="ARBA" id="ARBA00004123"/>
    </source>
</evidence>
<dbReference type="PANTHER" id="PTHR13218:SF8">
    <property type="entry name" value="TRANSCRIPTION INITIATION FACTOR TFIID SUBUNIT 11"/>
    <property type="match status" value="1"/>
</dbReference>
<organism evidence="8 9">
    <name type="scientific">Sphaeroforma arctica JP610</name>
    <dbReference type="NCBI Taxonomy" id="667725"/>
    <lineage>
        <taxon>Eukaryota</taxon>
        <taxon>Ichthyosporea</taxon>
        <taxon>Ichthyophonida</taxon>
        <taxon>Sphaeroforma</taxon>
    </lineage>
</organism>
<dbReference type="OrthoDB" id="28335at2759"/>